<dbReference type="InterPro" id="IPR052156">
    <property type="entry name" value="BCAA_Transport_ATP-bd_LivF"/>
</dbReference>
<dbReference type="PANTHER" id="PTHR43820:SF5">
    <property type="entry name" value="HIGH-AFFINITY BRANCHED-CHAIN AMINO ACID TRANSPORT ATP-BINDING PROTEIN"/>
    <property type="match status" value="1"/>
</dbReference>
<proteinExistence type="inferred from homology"/>
<sequence length="119" mass="13274">MHPVAWPQWSGQNHADQLHHGTPAIVSGSMTWQLADEPPQNLLPQPVENRALLGIGYVPQGRQIFSQLSVEENLQVALLAGRDKVRRMPPIIYNLFPGCRRCVCAVRVTCAKVSNSSWH</sequence>
<evidence type="ECO:0000256" key="2">
    <source>
        <dbReference type="ARBA" id="ARBA00022448"/>
    </source>
</evidence>
<dbReference type="GO" id="GO:0015658">
    <property type="term" value="F:branched-chain amino acid transmembrane transporter activity"/>
    <property type="evidence" value="ECO:0007669"/>
    <property type="project" value="TreeGrafter"/>
</dbReference>
<comment type="similarity">
    <text evidence="1">Belongs to the ABC transporter superfamily.</text>
</comment>
<dbReference type="AlphaFoldDB" id="A0A4U9W073"/>
<name>A0A4U9W073_SERFO</name>
<dbReference type="GO" id="GO:0005524">
    <property type="term" value="F:ATP binding"/>
    <property type="evidence" value="ECO:0007669"/>
    <property type="project" value="UniProtKB-KW"/>
</dbReference>
<dbReference type="PANTHER" id="PTHR43820">
    <property type="entry name" value="HIGH-AFFINITY BRANCHED-CHAIN AMINO ACID TRANSPORT ATP-BINDING PROTEIN LIVF"/>
    <property type="match status" value="1"/>
</dbReference>
<evidence type="ECO:0000256" key="1">
    <source>
        <dbReference type="ARBA" id="ARBA00005417"/>
    </source>
</evidence>
<keyword evidence="3" id="KW-0029">Amino-acid transport</keyword>
<dbReference type="GO" id="GO:0015807">
    <property type="term" value="P:L-amino acid transport"/>
    <property type="evidence" value="ECO:0007669"/>
    <property type="project" value="TreeGrafter"/>
</dbReference>
<keyword evidence="4" id="KW-0067">ATP-binding</keyword>
<accession>A0A4U9W073</accession>
<gene>
    <name evidence="4" type="ORF">NCTC12965_06323</name>
</gene>
<dbReference type="EMBL" id="CABEEZ010000126">
    <property type="protein sequence ID" value="VTR52272.1"/>
    <property type="molecule type" value="Genomic_DNA"/>
</dbReference>
<keyword evidence="4" id="KW-0547">Nucleotide-binding</keyword>
<evidence type="ECO:0000313" key="4">
    <source>
        <dbReference type="EMBL" id="VTR52272.1"/>
    </source>
</evidence>
<evidence type="ECO:0000256" key="3">
    <source>
        <dbReference type="ARBA" id="ARBA00022970"/>
    </source>
</evidence>
<reference evidence="4" key="1">
    <citation type="submission" date="2019-05" db="EMBL/GenBank/DDBJ databases">
        <authorList>
            <consortium name="Pathogen Informatics"/>
        </authorList>
    </citation>
    <scope>NUCLEOTIDE SEQUENCE [LARGE SCALE GENOMIC DNA]</scope>
    <source>
        <strain evidence="4">NCTC12965</strain>
    </source>
</reference>
<keyword evidence="2" id="KW-0813">Transport</keyword>
<protein>
    <submittedName>
        <fullName evidence="4">Urea ABC transporter, ATP-binding protein UrtE</fullName>
    </submittedName>
</protein>
<organism evidence="4">
    <name type="scientific">Serratia fonticola</name>
    <dbReference type="NCBI Taxonomy" id="47917"/>
    <lineage>
        <taxon>Bacteria</taxon>
        <taxon>Pseudomonadati</taxon>
        <taxon>Pseudomonadota</taxon>
        <taxon>Gammaproteobacteria</taxon>
        <taxon>Enterobacterales</taxon>
        <taxon>Yersiniaceae</taxon>
        <taxon>Serratia</taxon>
    </lineage>
</organism>